<reference evidence="7 8" key="1">
    <citation type="submission" date="2016-03" db="EMBL/GenBank/DDBJ databases">
        <authorList>
            <person name="Ploux O."/>
        </authorList>
    </citation>
    <scope>NUCLEOTIDE SEQUENCE [LARGE SCALE GENOMIC DNA]</scope>
    <source>
        <strain evidence="7 8">BER2</strain>
    </source>
</reference>
<dbReference type="Pfam" id="PF01245">
    <property type="entry name" value="Ribosomal_L19"/>
    <property type="match status" value="1"/>
</dbReference>
<dbReference type="InterPro" id="IPR038657">
    <property type="entry name" value="Ribosomal_bL19_sf"/>
</dbReference>
<dbReference type="InterPro" id="IPR008991">
    <property type="entry name" value="Translation_prot_SH3-like_sf"/>
</dbReference>
<evidence type="ECO:0000256" key="5">
    <source>
        <dbReference type="HAMAP-Rule" id="MF_00402"/>
    </source>
</evidence>
<comment type="similarity">
    <text evidence="1 5 6">Belongs to the bacterial ribosomal protein bL19 family.</text>
</comment>
<dbReference type="SUPFAM" id="SSF50104">
    <property type="entry name" value="Translation proteins SH3-like domain"/>
    <property type="match status" value="1"/>
</dbReference>
<evidence type="ECO:0000313" key="7">
    <source>
        <dbReference type="EMBL" id="KYG61147.1"/>
    </source>
</evidence>
<dbReference type="NCBIfam" id="TIGR01024">
    <property type="entry name" value="rplS_bact"/>
    <property type="match status" value="1"/>
</dbReference>
<dbReference type="HAMAP" id="MF_00402">
    <property type="entry name" value="Ribosomal_bL19"/>
    <property type="match status" value="1"/>
</dbReference>
<dbReference type="AlphaFoldDB" id="A0A150WE08"/>
<organism evidence="7 8">
    <name type="scientific">Bdellovibrio bacteriovorus</name>
    <dbReference type="NCBI Taxonomy" id="959"/>
    <lineage>
        <taxon>Bacteria</taxon>
        <taxon>Pseudomonadati</taxon>
        <taxon>Bdellovibrionota</taxon>
        <taxon>Bdellovibrionia</taxon>
        <taxon>Bdellovibrionales</taxon>
        <taxon>Pseudobdellovibrionaceae</taxon>
        <taxon>Bdellovibrio</taxon>
    </lineage>
</organism>
<dbReference type="GO" id="GO:0003735">
    <property type="term" value="F:structural constituent of ribosome"/>
    <property type="evidence" value="ECO:0007669"/>
    <property type="project" value="InterPro"/>
</dbReference>
<dbReference type="PIRSF" id="PIRSF002191">
    <property type="entry name" value="Ribosomal_L19"/>
    <property type="match status" value="1"/>
</dbReference>
<dbReference type="GO" id="GO:0006412">
    <property type="term" value="P:translation"/>
    <property type="evidence" value="ECO:0007669"/>
    <property type="project" value="UniProtKB-UniRule"/>
</dbReference>
<proteinExistence type="inferred from homology"/>
<dbReference type="EMBL" id="LUKF01000017">
    <property type="protein sequence ID" value="KYG61147.1"/>
    <property type="molecule type" value="Genomic_DNA"/>
</dbReference>
<evidence type="ECO:0000256" key="6">
    <source>
        <dbReference type="RuleBase" id="RU000559"/>
    </source>
</evidence>
<dbReference type="RefSeq" id="WP_063244519.1">
    <property type="nucleotide sequence ID" value="NZ_CP168967.1"/>
</dbReference>
<dbReference type="PANTHER" id="PTHR15680:SF9">
    <property type="entry name" value="LARGE RIBOSOMAL SUBUNIT PROTEIN BL19M"/>
    <property type="match status" value="1"/>
</dbReference>
<comment type="caution">
    <text evidence="7">The sequence shown here is derived from an EMBL/GenBank/DDBJ whole genome shotgun (WGS) entry which is preliminary data.</text>
</comment>
<dbReference type="InterPro" id="IPR001857">
    <property type="entry name" value="Ribosomal_bL19"/>
</dbReference>
<gene>
    <name evidence="5" type="primary">rplS</name>
    <name evidence="7" type="ORF">AZI85_09335</name>
</gene>
<protein>
    <recommendedName>
        <fullName evidence="4 5">Large ribosomal subunit protein bL19</fullName>
    </recommendedName>
</protein>
<evidence type="ECO:0000256" key="2">
    <source>
        <dbReference type="ARBA" id="ARBA00022980"/>
    </source>
</evidence>
<comment type="function">
    <text evidence="5 6">This protein is located at the 30S-50S ribosomal subunit interface and may play a role in the structure and function of the aminoacyl-tRNA binding site.</text>
</comment>
<dbReference type="Proteomes" id="UP000075391">
    <property type="component" value="Unassembled WGS sequence"/>
</dbReference>
<dbReference type="PROSITE" id="PS01015">
    <property type="entry name" value="RIBOSOMAL_L19"/>
    <property type="match status" value="1"/>
</dbReference>
<name>A0A150WE08_BDEBC</name>
<accession>A0A150WE08</accession>
<dbReference type="OrthoDB" id="5294562at2"/>
<dbReference type="PRINTS" id="PR00061">
    <property type="entry name" value="RIBOSOMALL19"/>
</dbReference>
<dbReference type="GO" id="GO:0022625">
    <property type="term" value="C:cytosolic large ribosomal subunit"/>
    <property type="evidence" value="ECO:0007669"/>
    <property type="project" value="TreeGrafter"/>
</dbReference>
<evidence type="ECO:0000256" key="1">
    <source>
        <dbReference type="ARBA" id="ARBA00005781"/>
    </source>
</evidence>
<keyword evidence="3 5" id="KW-0687">Ribonucleoprotein</keyword>
<keyword evidence="2 5" id="KW-0689">Ribosomal protein</keyword>
<evidence type="ECO:0000256" key="3">
    <source>
        <dbReference type="ARBA" id="ARBA00023274"/>
    </source>
</evidence>
<evidence type="ECO:0000313" key="8">
    <source>
        <dbReference type="Proteomes" id="UP000075391"/>
    </source>
</evidence>
<dbReference type="PANTHER" id="PTHR15680">
    <property type="entry name" value="RIBOSOMAL PROTEIN L19"/>
    <property type="match status" value="1"/>
</dbReference>
<sequence length="124" mass="13502">MAKETNLVRRVSVKAANKNIQAFSSGDTVNVFVKVKEGEKERVQLYKGIVTKIQGSGAAKTFTVRKISAGVGVERTFPFASPALDKVELVNVGKVRRSKLYYLRALEGKAAKIESELVSTKAEA</sequence>
<dbReference type="InterPro" id="IPR018257">
    <property type="entry name" value="Ribosomal_bL19_CS"/>
</dbReference>
<dbReference type="Gene3D" id="2.30.30.790">
    <property type="match status" value="1"/>
</dbReference>
<evidence type="ECO:0000256" key="4">
    <source>
        <dbReference type="ARBA" id="ARBA00035171"/>
    </source>
</evidence>